<dbReference type="EMBL" id="JARQZJ010000040">
    <property type="protein sequence ID" value="KAK9877101.1"/>
    <property type="molecule type" value="Genomic_DNA"/>
</dbReference>
<keyword evidence="2" id="KW-1185">Reference proteome</keyword>
<evidence type="ECO:0000313" key="1">
    <source>
        <dbReference type="EMBL" id="KAK9877101.1"/>
    </source>
</evidence>
<accession>A0AAW1U8S7</accession>
<sequence length="98" mass="11695">MAERRCYPTRLERATVALPVELSFPENDRQIYQEQRVRQRKKTDEERAENKFAPVDFMVSKDSMLNIQSLRHFPNEISKTTKENQDKQYHVVQPNSVK</sequence>
<dbReference type="Proteomes" id="UP001431783">
    <property type="component" value="Unassembled WGS sequence"/>
</dbReference>
<gene>
    <name evidence="1" type="ORF">WA026_016846</name>
</gene>
<proteinExistence type="predicted"/>
<protein>
    <submittedName>
        <fullName evidence="1">Uncharacterized protein</fullName>
    </submittedName>
</protein>
<name>A0AAW1U8S7_9CUCU</name>
<comment type="caution">
    <text evidence="1">The sequence shown here is derived from an EMBL/GenBank/DDBJ whole genome shotgun (WGS) entry which is preliminary data.</text>
</comment>
<reference evidence="1 2" key="1">
    <citation type="submission" date="2023-03" db="EMBL/GenBank/DDBJ databases">
        <title>Genome insight into feeding habits of ladybird beetles.</title>
        <authorList>
            <person name="Li H.-S."/>
            <person name="Huang Y.-H."/>
            <person name="Pang H."/>
        </authorList>
    </citation>
    <scope>NUCLEOTIDE SEQUENCE [LARGE SCALE GENOMIC DNA]</scope>
    <source>
        <strain evidence="1">SYSU_2023b</strain>
        <tissue evidence="1">Whole body</tissue>
    </source>
</reference>
<evidence type="ECO:0000313" key="2">
    <source>
        <dbReference type="Proteomes" id="UP001431783"/>
    </source>
</evidence>
<dbReference type="AlphaFoldDB" id="A0AAW1U8S7"/>
<organism evidence="1 2">
    <name type="scientific">Henosepilachna vigintioctopunctata</name>
    <dbReference type="NCBI Taxonomy" id="420089"/>
    <lineage>
        <taxon>Eukaryota</taxon>
        <taxon>Metazoa</taxon>
        <taxon>Ecdysozoa</taxon>
        <taxon>Arthropoda</taxon>
        <taxon>Hexapoda</taxon>
        <taxon>Insecta</taxon>
        <taxon>Pterygota</taxon>
        <taxon>Neoptera</taxon>
        <taxon>Endopterygota</taxon>
        <taxon>Coleoptera</taxon>
        <taxon>Polyphaga</taxon>
        <taxon>Cucujiformia</taxon>
        <taxon>Coccinelloidea</taxon>
        <taxon>Coccinellidae</taxon>
        <taxon>Epilachninae</taxon>
        <taxon>Epilachnini</taxon>
        <taxon>Henosepilachna</taxon>
    </lineage>
</organism>